<gene>
    <name evidence="1" type="ORF">RXV79_20365</name>
</gene>
<keyword evidence="2" id="KW-1185">Reference proteome</keyword>
<reference evidence="1 2" key="1">
    <citation type="submission" date="2023-10" db="EMBL/GenBank/DDBJ databases">
        <title>Bacteria for the degradation of biodegradable plastic PBAT(Polybutylene adipate terephthalate).</title>
        <authorList>
            <person name="Weon H.-Y."/>
            <person name="Yeon J."/>
        </authorList>
    </citation>
    <scope>NUCLEOTIDE SEQUENCE [LARGE SCALE GENOMIC DNA]</scope>
    <source>
        <strain evidence="1 2">SBD 7-3</strain>
    </source>
</reference>
<dbReference type="Proteomes" id="UP001303946">
    <property type="component" value="Chromosome"/>
</dbReference>
<sequence length="181" mass="19547">MSTPFDTPLGARFSALLGTAAMERITLLLNHVVAAETVATERLKAHSGRSLQLAWTGWPQLLPPPPVVAFTITPAGLFEWCGEQVPAQPDLRVSIDASNPLKLAGLWLTGERPQVVIEGDSALASDVNWLIDNLRWDIEDDVARVIGQAPAHELSRAASAISAGFREAVRVLQGFVSRPPR</sequence>
<dbReference type="RefSeq" id="WP_316699933.1">
    <property type="nucleotide sequence ID" value="NZ_CP136336.1"/>
</dbReference>
<organism evidence="1 2">
    <name type="scientific">Piscinibacter gummiphilus</name>
    <dbReference type="NCBI Taxonomy" id="946333"/>
    <lineage>
        <taxon>Bacteria</taxon>
        <taxon>Pseudomonadati</taxon>
        <taxon>Pseudomonadota</taxon>
        <taxon>Betaproteobacteria</taxon>
        <taxon>Burkholderiales</taxon>
        <taxon>Sphaerotilaceae</taxon>
        <taxon>Piscinibacter</taxon>
    </lineage>
</organism>
<evidence type="ECO:0008006" key="3">
    <source>
        <dbReference type="Google" id="ProtNLM"/>
    </source>
</evidence>
<name>A0ABZ0CQJ5_9BURK</name>
<evidence type="ECO:0000313" key="1">
    <source>
        <dbReference type="EMBL" id="WOB07261.1"/>
    </source>
</evidence>
<proteinExistence type="predicted"/>
<protein>
    <recommendedName>
        <fullName evidence="3">Ubiquinone biosynthesis protein UbiJ</fullName>
    </recommendedName>
</protein>
<dbReference type="EMBL" id="CP136336">
    <property type="protein sequence ID" value="WOB07261.1"/>
    <property type="molecule type" value="Genomic_DNA"/>
</dbReference>
<accession>A0ABZ0CQJ5</accession>
<evidence type="ECO:0000313" key="2">
    <source>
        <dbReference type="Proteomes" id="UP001303946"/>
    </source>
</evidence>